<keyword evidence="3" id="KW-1185">Reference proteome</keyword>
<dbReference type="EMBL" id="JAINUF010000005">
    <property type="protein sequence ID" value="KAJ8361430.1"/>
    <property type="molecule type" value="Genomic_DNA"/>
</dbReference>
<proteinExistence type="predicted"/>
<reference evidence="2" key="1">
    <citation type="journal article" date="2023" name="Science">
        <title>Genome structures resolve the early diversification of teleost fishes.</title>
        <authorList>
            <person name="Parey E."/>
            <person name="Louis A."/>
            <person name="Montfort J."/>
            <person name="Bouchez O."/>
            <person name="Roques C."/>
            <person name="Iampietro C."/>
            <person name="Lluch J."/>
            <person name="Castinel A."/>
            <person name="Donnadieu C."/>
            <person name="Desvignes T."/>
            <person name="Floi Bucao C."/>
            <person name="Jouanno E."/>
            <person name="Wen M."/>
            <person name="Mejri S."/>
            <person name="Dirks R."/>
            <person name="Jansen H."/>
            <person name="Henkel C."/>
            <person name="Chen W.J."/>
            <person name="Zahm M."/>
            <person name="Cabau C."/>
            <person name="Klopp C."/>
            <person name="Thompson A.W."/>
            <person name="Robinson-Rechavi M."/>
            <person name="Braasch I."/>
            <person name="Lecointre G."/>
            <person name="Bobe J."/>
            <person name="Postlethwait J.H."/>
            <person name="Berthelot C."/>
            <person name="Roest Crollius H."/>
            <person name="Guiguen Y."/>
        </authorList>
    </citation>
    <scope>NUCLEOTIDE SEQUENCE</scope>
    <source>
        <strain evidence="2">WJC10195</strain>
    </source>
</reference>
<feature type="signal peptide" evidence="1">
    <location>
        <begin position="1"/>
        <end position="20"/>
    </location>
</feature>
<accession>A0A9Q1FML0</accession>
<evidence type="ECO:0000256" key="1">
    <source>
        <dbReference type="SAM" id="SignalP"/>
    </source>
</evidence>
<evidence type="ECO:0000313" key="2">
    <source>
        <dbReference type="EMBL" id="KAJ8361430.1"/>
    </source>
</evidence>
<evidence type="ECO:0000313" key="3">
    <source>
        <dbReference type="Proteomes" id="UP001152622"/>
    </source>
</evidence>
<dbReference type="AlphaFoldDB" id="A0A9Q1FML0"/>
<sequence>MGQYGPSLILSNTIVLTCSAAPSTVSFTERPTQGVLATLISVCPGADNGTCGTPCILGSVPYEAGIRVYAASLHNLGPASVPWV</sequence>
<organism evidence="2 3">
    <name type="scientific">Synaphobranchus kaupii</name>
    <name type="common">Kaup's arrowtooth eel</name>
    <dbReference type="NCBI Taxonomy" id="118154"/>
    <lineage>
        <taxon>Eukaryota</taxon>
        <taxon>Metazoa</taxon>
        <taxon>Chordata</taxon>
        <taxon>Craniata</taxon>
        <taxon>Vertebrata</taxon>
        <taxon>Euteleostomi</taxon>
        <taxon>Actinopterygii</taxon>
        <taxon>Neopterygii</taxon>
        <taxon>Teleostei</taxon>
        <taxon>Anguilliformes</taxon>
        <taxon>Synaphobranchidae</taxon>
        <taxon>Synaphobranchus</taxon>
    </lineage>
</organism>
<name>A0A9Q1FML0_SYNKA</name>
<protein>
    <submittedName>
        <fullName evidence="2">Uncharacterized protein</fullName>
    </submittedName>
</protein>
<gene>
    <name evidence="2" type="ORF">SKAU_G00179550</name>
</gene>
<feature type="chain" id="PRO_5040157242" evidence="1">
    <location>
        <begin position="21"/>
        <end position="84"/>
    </location>
</feature>
<comment type="caution">
    <text evidence="2">The sequence shown here is derived from an EMBL/GenBank/DDBJ whole genome shotgun (WGS) entry which is preliminary data.</text>
</comment>
<dbReference type="Proteomes" id="UP001152622">
    <property type="component" value="Chromosome 5"/>
</dbReference>
<keyword evidence="1" id="KW-0732">Signal</keyword>